<feature type="transmembrane region" description="Helical" evidence="7">
    <location>
        <begin position="184"/>
        <end position="202"/>
    </location>
</feature>
<gene>
    <name evidence="9" type="ORF">MW290_21880</name>
</gene>
<dbReference type="InterPro" id="IPR002549">
    <property type="entry name" value="AI-2E-like"/>
</dbReference>
<feature type="transmembrane region" description="Helical" evidence="7">
    <location>
        <begin position="238"/>
        <end position="266"/>
    </location>
</feature>
<name>A0ABY4SH75_AQUTE</name>
<sequence>MKADLPPEEPSRPGSPLLALLPEARLLVSMITAALVIAALYYGRAILMPLFLAFLLGFMLDPLVMRLKRWGLPRVYAVVAVTLGALAALGLAALFLGNQVSALSAQLPTYQSNIQHKLRELRTTAGQPGLFDGAVRTFDAVQREVNKAAATRSGPAVQRVQVEERPPTPMEQALDWLEVSMEPLATAGIVLVFTVLVLLDRVDLRDRLLRLWGGSLHRSTDAMDEAGRRISRYLTMQLAVNVSYGVPMALGLWAIGVPGALLWGAVAALMRFVPYVGPMIAALFPLALAFAVDPGWDMLLWTAALIVVLELISNNIVEPLLYGASTGLSAMSLMAAATFWTALWGPIGLIMSTPLTVCLLVVGHHLPRFAFLNVLLGSQPALDPPTRLYQRLLAGDEEEAIEVATQQAHDGDLAAFYDDAGLPVLRMATSDHASVATAEHRHRVVTGMDRLLDELTELHPPPAGGRPAAVCIGGKWEVDTLAARMLAHALSLQGRPAEHRPAAALNAETLARLDLRGARSVCISYFASEPAAAARQYCKRLRRLYPELRIVLGLWNAPQLLQQGETLESLGADAVVGSIGEAMVRLAQFMGDDLPEGFLAAPQTDDDPARLQALKDSGLLDPRARVLLEAASRRAADIFDVPLAMVSLITEDRQIVGGAFGHLPAPPGAEPAEGASAAAEETDVERRLSLCGHVVADGHTMVVPDIARDQRFAHNPVLRDRALRFYAGAPLVDAAGFKMGTLCLMDVAPRTLNKREVRLLEAMAADLMTLLRAQVAQWSTLTEPREEPEPPSATVGQLVPGAG</sequence>
<evidence type="ECO:0000256" key="7">
    <source>
        <dbReference type="SAM" id="Phobius"/>
    </source>
</evidence>
<dbReference type="Pfam" id="PF01594">
    <property type="entry name" value="AI-2E_transport"/>
    <property type="match status" value="1"/>
</dbReference>
<accession>A0ABY4SH75</accession>
<reference evidence="9" key="1">
    <citation type="submission" date="2022-05" db="EMBL/GenBank/DDBJ databases">
        <title>An RpoN-dependent PEP-CTERM gene is involved in floc formation of an Aquincola tertiaricarbonis strain.</title>
        <authorList>
            <person name="Qiu D."/>
            <person name="Xia M."/>
        </authorList>
    </citation>
    <scope>NUCLEOTIDE SEQUENCE</scope>
    <source>
        <strain evidence="9">RN12</strain>
    </source>
</reference>
<evidence type="ECO:0000256" key="5">
    <source>
        <dbReference type="ARBA" id="ARBA00023136"/>
    </source>
</evidence>
<feature type="transmembrane region" description="Helical" evidence="7">
    <location>
        <begin position="76"/>
        <end position="97"/>
    </location>
</feature>
<evidence type="ECO:0000313" key="9">
    <source>
        <dbReference type="EMBL" id="URI11591.1"/>
    </source>
</evidence>
<keyword evidence="3 7" id="KW-0812">Transmembrane</keyword>
<dbReference type="SMART" id="SM00065">
    <property type="entry name" value="GAF"/>
    <property type="match status" value="1"/>
</dbReference>
<evidence type="ECO:0000256" key="4">
    <source>
        <dbReference type="ARBA" id="ARBA00022989"/>
    </source>
</evidence>
<comment type="subcellular location">
    <subcellularLocation>
        <location evidence="1">Membrane</location>
        <topology evidence="1">Multi-pass membrane protein</topology>
    </subcellularLocation>
</comment>
<feature type="region of interest" description="Disordered" evidence="6">
    <location>
        <begin position="781"/>
        <end position="803"/>
    </location>
</feature>
<dbReference type="InterPro" id="IPR029016">
    <property type="entry name" value="GAF-like_dom_sf"/>
</dbReference>
<feature type="transmembrane region" description="Helical" evidence="7">
    <location>
        <begin position="299"/>
        <end position="317"/>
    </location>
</feature>
<evidence type="ECO:0000256" key="6">
    <source>
        <dbReference type="SAM" id="MobiDB-lite"/>
    </source>
</evidence>
<keyword evidence="5 7" id="KW-0472">Membrane</keyword>
<organism evidence="9 10">
    <name type="scientific">Aquincola tertiaricarbonis</name>
    <dbReference type="NCBI Taxonomy" id="391953"/>
    <lineage>
        <taxon>Bacteria</taxon>
        <taxon>Pseudomonadati</taxon>
        <taxon>Pseudomonadota</taxon>
        <taxon>Betaproteobacteria</taxon>
        <taxon>Burkholderiales</taxon>
        <taxon>Sphaerotilaceae</taxon>
        <taxon>Aquincola</taxon>
    </lineage>
</organism>
<evidence type="ECO:0000259" key="8">
    <source>
        <dbReference type="SMART" id="SM00065"/>
    </source>
</evidence>
<dbReference type="PANTHER" id="PTHR43102">
    <property type="entry name" value="SLR1143 PROTEIN"/>
    <property type="match status" value="1"/>
</dbReference>
<evidence type="ECO:0000256" key="2">
    <source>
        <dbReference type="ARBA" id="ARBA00009773"/>
    </source>
</evidence>
<feature type="transmembrane region" description="Helical" evidence="7">
    <location>
        <begin position="337"/>
        <end position="362"/>
    </location>
</feature>
<evidence type="ECO:0000313" key="10">
    <source>
        <dbReference type="Proteomes" id="UP001056201"/>
    </source>
</evidence>
<dbReference type="SUPFAM" id="SSF55781">
    <property type="entry name" value="GAF domain-like"/>
    <property type="match status" value="1"/>
</dbReference>
<dbReference type="PANTHER" id="PTHR43102:SF2">
    <property type="entry name" value="GAF DOMAIN-CONTAINING PROTEIN"/>
    <property type="match status" value="1"/>
</dbReference>
<dbReference type="Pfam" id="PF01590">
    <property type="entry name" value="GAF"/>
    <property type="match status" value="1"/>
</dbReference>
<evidence type="ECO:0000256" key="1">
    <source>
        <dbReference type="ARBA" id="ARBA00004141"/>
    </source>
</evidence>
<keyword evidence="10" id="KW-1185">Reference proteome</keyword>
<dbReference type="RefSeq" id="WP_250199785.1">
    <property type="nucleotide sequence ID" value="NZ_CP097636.1"/>
</dbReference>
<evidence type="ECO:0000256" key="3">
    <source>
        <dbReference type="ARBA" id="ARBA00022692"/>
    </source>
</evidence>
<comment type="similarity">
    <text evidence="2">Belongs to the autoinducer-2 exporter (AI-2E) (TC 2.A.86) family.</text>
</comment>
<dbReference type="InterPro" id="IPR003018">
    <property type="entry name" value="GAF"/>
</dbReference>
<dbReference type="Proteomes" id="UP001056201">
    <property type="component" value="Chromosome 2"/>
</dbReference>
<dbReference type="Gene3D" id="3.30.450.40">
    <property type="match status" value="1"/>
</dbReference>
<proteinExistence type="inferred from homology"/>
<feature type="domain" description="GAF" evidence="8">
    <location>
        <begin position="623"/>
        <end position="780"/>
    </location>
</feature>
<protein>
    <submittedName>
        <fullName evidence="9">AI-2E family transporter</fullName>
    </submittedName>
</protein>
<feature type="transmembrane region" description="Helical" evidence="7">
    <location>
        <begin position="272"/>
        <end position="292"/>
    </location>
</feature>
<dbReference type="EMBL" id="CP097636">
    <property type="protein sequence ID" value="URI11591.1"/>
    <property type="molecule type" value="Genomic_DNA"/>
</dbReference>
<keyword evidence="4 7" id="KW-1133">Transmembrane helix</keyword>